<dbReference type="OrthoDB" id="3512717at2"/>
<dbReference type="AlphaFoldDB" id="A0A4R5AHJ3"/>
<dbReference type="EMBL" id="SMLB01000007">
    <property type="protein sequence ID" value="TDD70920.1"/>
    <property type="molecule type" value="Genomic_DNA"/>
</dbReference>
<sequence length="279" mass="31695">MVERLIDDAELAARVHAMRAAGKTYDEIRWELHIGASTISRILGVAGRRPARPRVSDGVREKARALRSDGWSVPEIARELGLAKSTAYVITKDVPWTLSEDRAERRAAAARAGWRREKARRQAERERVTGEIGESFGELTDRELLIAGVVAYWAEGAKAKPWNPREELRFINSDPDMIRLYLSWLDLLGIDRTRLKYRINIHESADVPAAEAYWADVAEVPVEQFYQATLKKHNPKTVRKNTGQDYRGCLVITVAKSSPEYRIMDGMWSAVARAVRSRR</sequence>
<keyword evidence="2" id="KW-1185">Reference proteome</keyword>
<name>A0A4R5AHJ3_9ACTN</name>
<accession>A0A4R5AHJ3</accession>
<evidence type="ECO:0000313" key="1">
    <source>
        <dbReference type="EMBL" id="TDD70920.1"/>
    </source>
</evidence>
<dbReference type="RefSeq" id="WP_132102472.1">
    <property type="nucleotide sequence ID" value="NZ_SMLB01000007.1"/>
</dbReference>
<proteinExistence type="predicted"/>
<evidence type="ECO:0008006" key="3">
    <source>
        <dbReference type="Google" id="ProtNLM"/>
    </source>
</evidence>
<organism evidence="1 2">
    <name type="scientific">Jiangella aurantiaca</name>
    <dbReference type="NCBI Taxonomy" id="2530373"/>
    <lineage>
        <taxon>Bacteria</taxon>
        <taxon>Bacillati</taxon>
        <taxon>Actinomycetota</taxon>
        <taxon>Actinomycetes</taxon>
        <taxon>Jiangellales</taxon>
        <taxon>Jiangellaceae</taxon>
        <taxon>Jiangella</taxon>
    </lineage>
</organism>
<gene>
    <name evidence="1" type="ORF">E1262_07235</name>
</gene>
<protein>
    <recommendedName>
        <fullName evidence="3">Resolvase HTH domain-containing protein</fullName>
    </recommendedName>
</protein>
<dbReference type="Proteomes" id="UP000295217">
    <property type="component" value="Unassembled WGS sequence"/>
</dbReference>
<evidence type="ECO:0000313" key="2">
    <source>
        <dbReference type="Proteomes" id="UP000295217"/>
    </source>
</evidence>
<comment type="caution">
    <text evidence="1">The sequence shown here is derived from an EMBL/GenBank/DDBJ whole genome shotgun (WGS) entry which is preliminary data.</text>
</comment>
<reference evidence="1 2" key="1">
    <citation type="submission" date="2019-02" db="EMBL/GenBank/DDBJ databases">
        <title>Draft genome sequences of novel Actinobacteria.</title>
        <authorList>
            <person name="Sahin N."/>
            <person name="Ay H."/>
            <person name="Saygin H."/>
        </authorList>
    </citation>
    <scope>NUCLEOTIDE SEQUENCE [LARGE SCALE GENOMIC DNA]</scope>
    <source>
        <strain evidence="1 2">8K307</strain>
    </source>
</reference>